<dbReference type="EMBL" id="OCMT01000002">
    <property type="protein sequence ID" value="SOD13924.1"/>
    <property type="molecule type" value="Genomic_DNA"/>
</dbReference>
<dbReference type="Gene3D" id="1.10.10.10">
    <property type="entry name" value="Winged helix-like DNA-binding domain superfamily/Winged helix DNA-binding domain"/>
    <property type="match status" value="1"/>
</dbReference>
<dbReference type="PANTHER" id="PTHR43133:SF46">
    <property type="entry name" value="RNA POLYMERASE SIGMA-70 FACTOR ECF SUBFAMILY"/>
    <property type="match status" value="1"/>
</dbReference>
<name>A0A285ZWA3_9SPHI</name>
<sequence>MSMPVYQNLSDNELIAFLREGDAAAYTEIYDRYFQLMFVFAYKKLRDEELAKDFVQEQFTGIWHRRESLSVEGNFSSFMFTSMRNRMLDYFAHQKVRNRYVDFLASYSLQSSKSTDFLIREKQMSDYIERQIVTLPSKMRHIFELSRKQHLSHKEIAAVLETSEHNVSKQITNALRILKVKLGRSIILMFF</sequence>
<organism evidence="7 8">
    <name type="scientific">Pedobacter xixiisoli</name>
    <dbReference type="NCBI Taxonomy" id="1476464"/>
    <lineage>
        <taxon>Bacteria</taxon>
        <taxon>Pseudomonadati</taxon>
        <taxon>Bacteroidota</taxon>
        <taxon>Sphingobacteriia</taxon>
        <taxon>Sphingobacteriales</taxon>
        <taxon>Sphingobacteriaceae</taxon>
        <taxon>Pedobacter</taxon>
    </lineage>
</organism>
<dbReference type="InterPro" id="IPR007627">
    <property type="entry name" value="RNA_pol_sigma70_r2"/>
</dbReference>
<dbReference type="Pfam" id="PF04542">
    <property type="entry name" value="Sigma70_r2"/>
    <property type="match status" value="1"/>
</dbReference>
<evidence type="ECO:0000256" key="1">
    <source>
        <dbReference type="ARBA" id="ARBA00010641"/>
    </source>
</evidence>
<feature type="domain" description="RNA polymerase sigma factor 70 region 4 type 2" evidence="6">
    <location>
        <begin position="126"/>
        <end position="176"/>
    </location>
</feature>
<dbReference type="GO" id="GO:0003677">
    <property type="term" value="F:DNA binding"/>
    <property type="evidence" value="ECO:0007669"/>
    <property type="project" value="InterPro"/>
</dbReference>
<dbReference type="InterPro" id="IPR013325">
    <property type="entry name" value="RNA_pol_sigma_r2"/>
</dbReference>
<dbReference type="Gene3D" id="1.10.1740.10">
    <property type="match status" value="1"/>
</dbReference>
<dbReference type="InterPro" id="IPR039425">
    <property type="entry name" value="RNA_pol_sigma-70-like"/>
</dbReference>
<dbReference type="GO" id="GO:0016987">
    <property type="term" value="F:sigma factor activity"/>
    <property type="evidence" value="ECO:0007669"/>
    <property type="project" value="UniProtKB-KW"/>
</dbReference>
<dbReference type="InterPro" id="IPR014284">
    <property type="entry name" value="RNA_pol_sigma-70_dom"/>
</dbReference>
<dbReference type="SUPFAM" id="SSF88946">
    <property type="entry name" value="Sigma2 domain of RNA polymerase sigma factors"/>
    <property type="match status" value="1"/>
</dbReference>
<evidence type="ECO:0000259" key="5">
    <source>
        <dbReference type="Pfam" id="PF04542"/>
    </source>
</evidence>
<comment type="similarity">
    <text evidence="1">Belongs to the sigma-70 factor family. ECF subfamily.</text>
</comment>
<feature type="domain" description="RNA polymerase sigma-70 region 2" evidence="5">
    <location>
        <begin position="29"/>
        <end position="95"/>
    </location>
</feature>
<dbReference type="NCBIfam" id="TIGR02937">
    <property type="entry name" value="sigma70-ECF"/>
    <property type="match status" value="1"/>
</dbReference>
<dbReference type="PANTHER" id="PTHR43133">
    <property type="entry name" value="RNA POLYMERASE ECF-TYPE SIGMA FACTO"/>
    <property type="match status" value="1"/>
</dbReference>
<reference evidence="8" key="1">
    <citation type="submission" date="2017-09" db="EMBL/GenBank/DDBJ databases">
        <authorList>
            <person name="Varghese N."/>
            <person name="Submissions S."/>
        </authorList>
    </citation>
    <scope>NUCLEOTIDE SEQUENCE [LARGE SCALE GENOMIC DNA]</scope>
    <source>
        <strain evidence="8">CGMCC 1.12803</strain>
    </source>
</reference>
<dbReference type="AlphaFoldDB" id="A0A285ZWA3"/>
<evidence type="ECO:0000259" key="6">
    <source>
        <dbReference type="Pfam" id="PF08281"/>
    </source>
</evidence>
<dbReference type="InterPro" id="IPR014327">
    <property type="entry name" value="RNA_pol_sigma70_bacteroid"/>
</dbReference>
<dbReference type="InterPro" id="IPR036388">
    <property type="entry name" value="WH-like_DNA-bd_sf"/>
</dbReference>
<accession>A0A285ZWA3</accession>
<keyword evidence="8" id="KW-1185">Reference proteome</keyword>
<proteinExistence type="inferred from homology"/>
<evidence type="ECO:0000313" key="7">
    <source>
        <dbReference type="EMBL" id="SOD13924.1"/>
    </source>
</evidence>
<evidence type="ECO:0000313" key="8">
    <source>
        <dbReference type="Proteomes" id="UP000219281"/>
    </source>
</evidence>
<keyword evidence="4" id="KW-0804">Transcription</keyword>
<dbReference type="Proteomes" id="UP000219281">
    <property type="component" value="Unassembled WGS sequence"/>
</dbReference>
<keyword evidence="2" id="KW-0805">Transcription regulation</keyword>
<dbReference type="NCBIfam" id="TIGR02985">
    <property type="entry name" value="Sig70_bacteroi1"/>
    <property type="match status" value="1"/>
</dbReference>
<dbReference type="GO" id="GO:0006352">
    <property type="term" value="P:DNA-templated transcription initiation"/>
    <property type="evidence" value="ECO:0007669"/>
    <property type="project" value="InterPro"/>
</dbReference>
<evidence type="ECO:0000256" key="2">
    <source>
        <dbReference type="ARBA" id="ARBA00023015"/>
    </source>
</evidence>
<keyword evidence="3" id="KW-0731">Sigma factor</keyword>
<gene>
    <name evidence="7" type="ORF">SAMN06297358_1311</name>
</gene>
<dbReference type="Pfam" id="PF08281">
    <property type="entry name" value="Sigma70_r4_2"/>
    <property type="match status" value="1"/>
</dbReference>
<dbReference type="SUPFAM" id="SSF88659">
    <property type="entry name" value="Sigma3 and sigma4 domains of RNA polymerase sigma factors"/>
    <property type="match status" value="1"/>
</dbReference>
<dbReference type="InterPro" id="IPR013324">
    <property type="entry name" value="RNA_pol_sigma_r3/r4-like"/>
</dbReference>
<dbReference type="InterPro" id="IPR013249">
    <property type="entry name" value="RNA_pol_sigma70_r4_t2"/>
</dbReference>
<evidence type="ECO:0000256" key="4">
    <source>
        <dbReference type="ARBA" id="ARBA00023163"/>
    </source>
</evidence>
<evidence type="ECO:0000256" key="3">
    <source>
        <dbReference type="ARBA" id="ARBA00023082"/>
    </source>
</evidence>
<protein>
    <submittedName>
        <fullName evidence="7">RNA polymerase sigma-70 factor, ECF subfamily</fullName>
    </submittedName>
</protein>